<evidence type="ECO:0000256" key="1">
    <source>
        <dbReference type="SAM" id="MobiDB-lite"/>
    </source>
</evidence>
<dbReference type="Proteomes" id="UP000756921">
    <property type="component" value="Unassembled WGS sequence"/>
</dbReference>
<name>A0A9P6GPC0_9PLEO</name>
<dbReference type="EMBL" id="WJXW01000002">
    <property type="protein sequence ID" value="KAF9739397.1"/>
    <property type="molecule type" value="Genomic_DNA"/>
</dbReference>
<keyword evidence="3" id="KW-1185">Reference proteome</keyword>
<accession>A0A9P6GPC0</accession>
<evidence type="ECO:0000313" key="2">
    <source>
        <dbReference type="EMBL" id="KAF9739397.1"/>
    </source>
</evidence>
<comment type="caution">
    <text evidence="2">The sequence shown here is derived from an EMBL/GenBank/DDBJ whole genome shotgun (WGS) entry which is preliminary data.</text>
</comment>
<reference evidence="2" key="1">
    <citation type="journal article" date="2020" name="Mol. Plant Microbe Interact.">
        <title>Genome Sequence of the Biocontrol Agent Coniothyrium minitans strain Conio (IMI 134523).</title>
        <authorList>
            <person name="Patel D."/>
            <person name="Shittu T.A."/>
            <person name="Baroncelli R."/>
            <person name="Muthumeenakshi S."/>
            <person name="Osborne T.H."/>
            <person name="Janganan T.K."/>
            <person name="Sreenivasaprasad S."/>
        </authorList>
    </citation>
    <scope>NUCLEOTIDE SEQUENCE</scope>
    <source>
        <strain evidence="2">Conio</strain>
    </source>
</reference>
<feature type="region of interest" description="Disordered" evidence="1">
    <location>
        <begin position="22"/>
        <end position="88"/>
    </location>
</feature>
<organism evidence="2 3">
    <name type="scientific">Paraphaeosphaeria minitans</name>
    <dbReference type="NCBI Taxonomy" id="565426"/>
    <lineage>
        <taxon>Eukaryota</taxon>
        <taxon>Fungi</taxon>
        <taxon>Dikarya</taxon>
        <taxon>Ascomycota</taxon>
        <taxon>Pezizomycotina</taxon>
        <taxon>Dothideomycetes</taxon>
        <taxon>Pleosporomycetidae</taxon>
        <taxon>Pleosporales</taxon>
        <taxon>Massarineae</taxon>
        <taxon>Didymosphaeriaceae</taxon>
        <taxon>Paraphaeosphaeria</taxon>
    </lineage>
</organism>
<sequence>MERTPSLEDPYAVFAELTTDPYLSQLSPLPPTPHSARAPSFPPATPAPQISSAPQVPISPPATQPERSSYLPHQLNQAPTLPPAAQTDPNFLFNLQTIDPAHVPREAKRYPKFSSATTAHTPTLATLRRQLVAILCSRIPLSNEDIANPIMDQAFVGPLTLRVWRLVYELADMEGVAGNREKEKEVDKLKRRLVRELVGCVGWEPGMDGGWEAGRLVEDLWPRGKI</sequence>
<dbReference type="OrthoDB" id="3781097at2759"/>
<gene>
    <name evidence="2" type="ORF">PMIN01_02031</name>
</gene>
<proteinExistence type="predicted"/>
<evidence type="ECO:0000313" key="3">
    <source>
        <dbReference type="Proteomes" id="UP000756921"/>
    </source>
</evidence>
<dbReference type="AlphaFoldDB" id="A0A9P6GPC0"/>
<protein>
    <submittedName>
        <fullName evidence="2">Uncharacterized protein</fullName>
    </submittedName>
</protein>